<sequence>MKASVPWLLGVCLLGSAAEAGKPRKPNAREQAEVKQALSGTGEPVSKKTFQVGLKGAGSLLFVPVLDFTVQPPLRLHLVQDGKILHTLSPSAADKAWPILQFEDVSFKDVNGDGFEDILTLARYMPGVGPKAGKPFRQAAVYLSRGGKSFEPVSKDVSDALNQSPPSKLAEVLKRLKKISKARLNLPKTAPPAPTQVSASPSP</sequence>
<accession>A0ABT5DF34</accession>
<dbReference type="RefSeq" id="WP_272142367.1">
    <property type="nucleotide sequence ID" value="NZ_JAQNDM010000002.1"/>
</dbReference>
<organism evidence="2 3">
    <name type="scientific">Stigmatella ashevillensis</name>
    <dbReference type="NCBI Taxonomy" id="2995309"/>
    <lineage>
        <taxon>Bacteria</taxon>
        <taxon>Pseudomonadati</taxon>
        <taxon>Myxococcota</taxon>
        <taxon>Myxococcia</taxon>
        <taxon>Myxococcales</taxon>
        <taxon>Cystobacterineae</taxon>
        <taxon>Archangiaceae</taxon>
        <taxon>Stigmatella</taxon>
    </lineage>
</organism>
<comment type="caution">
    <text evidence="2">The sequence shown here is derived from an EMBL/GenBank/DDBJ whole genome shotgun (WGS) entry which is preliminary data.</text>
</comment>
<protein>
    <recommendedName>
        <fullName evidence="4">EF-hand domain-containing protein</fullName>
    </recommendedName>
</protein>
<evidence type="ECO:0000313" key="3">
    <source>
        <dbReference type="Proteomes" id="UP001221838"/>
    </source>
</evidence>
<name>A0ABT5DF34_9BACT</name>
<feature type="region of interest" description="Disordered" evidence="1">
    <location>
        <begin position="183"/>
        <end position="203"/>
    </location>
</feature>
<reference evidence="2 3" key="1">
    <citation type="submission" date="2022-11" db="EMBL/GenBank/DDBJ databases">
        <title>Minimal conservation of predation-associated metabolite biosynthetic gene clusters underscores biosynthetic potential of Myxococcota including descriptions for ten novel species: Archangium lansinium sp. nov., Myxococcus landrumus sp. nov., Nannocystis bai.</title>
        <authorList>
            <person name="Ahearne A."/>
            <person name="Stevens C."/>
            <person name="Dowd S."/>
        </authorList>
    </citation>
    <scope>NUCLEOTIDE SEQUENCE [LARGE SCALE GENOMIC DNA]</scope>
    <source>
        <strain evidence="2 3">NCWAL01</strain>
    </source>
</reference>
<evidence type="ECO:0000256" key="1">
    <source>
        <dbReference type="SAM" id="MobiDB-lite"/>
    </source>
</evidence>
<evidence type="ECO:0000313" key="2">
    <source>
        <dbReference type="EMBL" id="MDC0712290.1"/>
    </source>
</evidence>
<dbReference type="Proteomes" id="UP001221838">
    <property type="component" value="Unassembled WGS sequence"/>
</dbReference>
<keyword evidence="3" id="KW-1185">Reference proteome</keyword>
<dbReference type="EMBL" id="JAQNDM010000002">
    <property type="protein sequence ID" value="MDC0712290.1"/>
    <property type="molecule type" value="Genomic_DNA"/>
</dbReference>
<evidence type="ECO:0008006" key="4">
    <source>
        <dbReference type="Google" id="ProtNLM"/>
    </source>
</evidence>
<proteinExistence type="predicted"/>
<gene>
    <name evidence="2" type="ORF">POL68_27735</name>
</gene>